<dbReference type="Proteomes" id="UP001344906">
    <property type="component" value="Unassembled WGS sequence"/>
</dbReference>
<name>A0ABQ6FNW5_9CHLR</name>
<organism evidence="1 2">
    <name type="scientific">Dictyobacter halimunensis</name>
    <dbReference type="NCBI Taxonomy" id="3026934"/>
    <lineage>
        <taxon>Bacteria</taxon>
        <taxon>Bacillati</taxon>
        <taxon>Chloroflexota</taxon>
        <taxon>Ktedonobacteria</taxon>
        <taxon>Ktedonobacterales</taxon>
        <taxon>Dictyobacteraceae</taxon>
        <taxon>Dictyobacter</taxon>
    </lineage>
</organism>
<keyword evidence="2" id="KW-1185">Reference proteome</keyword>
<protein>
    <submittedName>
        <fullName evidence="1">Uncharacterized protein</fullName>
    </submittedName>
</protein>
<reference evidence="1 2" key="1">
    <citation type="submission" date="2023-02" db="EMBL/GenBank/DDBJ databases">
        <title>Dictyobacter halimunensis sp. nov., a new member of the class Ktedonobacteria from forest soil in a geothermal area.</title>
        <authorList>
            <person name="Rachmania M.K."/>
            <person name="Ningsih F."/>
            <person name="Sakai Y."/>
            <person name="Yabe S."/>
            <person name="Yokota A."/>
            <person name="Sjamsuridzal W."/>
        </authorList>
    </citation>
    <scope>NUCLEOTIDE SEQUENCE [LARGE SCALE GENOMIC DNA]</scope>
    <source>
        <strain evidence="1 2">S3.2.2.5</strain>
    </source>
</reference>
<comment type="caution">
    <text evidence="1">The sequence shown here is derived from an EMBL/GenBank/DDBJ whole genome shotgun (WGS) entry which is preliminary data.</text>
</comment>
<accession>A0ABQ6FNW5</accession>
<evidence type="ECO:0000313" key="2">
    <source>
        <dbReference type="Proteomes" id="UP001344906"/>
    </source>
</evidence>
<proteinExistence type="predicted"/>
<evidence type="ECO:0000313" key="1">
    <source>
        <dbReference type="EMBL" id="GLV55951.1"/>
    </source>
</evidence>
<dbReference type="EMBL" id="BSRI01000001">
    <property type="protein sequence ID" value="GLV55951.1"/>
    <property type="molecule type" value="Genomic_DNA"/>
</dbReference>
<sequence>MRGQIKAILYSAVGIGMAQQLDGDDRVLAGTSFDEIVGMVARYHATILQVS</sequence>
<gene>
    <name evidence="1" type="ORF">KDH_27950</name>
</gene>